<protein>
    <submittedName>
        <fullName evidence="2">Uncharacterized protein</fullName>
    </submittedName>
</protein>
<gene>
    <name evidence="2" type="ORF">OHK93_002800</name>
</gene>
<comment type="caution">
    <text evidence="2">The sequence shown here is derived from an EMBL/GenBank/DDBJ whole genome shotgun (WGS) entry which is preliminary data.</text>
</comment>
<reference evidence="2" key="1">
    <citation type="journal article" date="2023" name="Genome Biol. Evol.">
        <title>First Whole Genome Sequence and Flow Cytometry Genome Size Data for the Lichen-Forming Fungus Ramalina farinacea (Ascomycota).</title>
        <authorList>
            <person name="Llewellyn T."/>
            <person name="Mian S."/>
            <person name="Hill R."/>
            <person name="Leitch I.J."/>
            <person name="Gaya E."/>
        </authorList>
    </citation>
    <scope>NUCLEOTIDE SEQUENCE</scope>
    <source>
        <strain evidence="2">LIQ254RAFAR</strain>
    </source>
</reference>
<feature type="region of interest" description="Disordered" evidence="1">
    <location>
        <begin position="410"/>
        <end position="571"/>
    </location>
</feature>
<proteinExistence type="predicted"/>
<feature type="region of interest" description="Disordered" evidence="1">
    <location>
        <begin position="307"/>
        <end position="346"/>
    </location>
</feature>
<feature type="compositionally biased region" description="Acidic residues" evidence="1">
    <location>
        <begin position="411"/>
        <end position="424"/>
    </location>
</feature>
<evidence type="ECO:0000313" key="3">
    <source>
        <dbReference type="Proteomes" id="UP001161017"/>
    </source>
</evidence>
<feature type="region of interest" description="Disordered" evidence="1">
    <location>
        <begin position="1"/>
        <end position="94"/>
    </location>
</feature>
<dbReference type="EMBL" id="JAPUFD010000015">
    <property type="protein sequence ID" value="MDI1491591.1"/>
    <property type="molecule type" value="Genomic_DNA"/>
</dbReference>
<keyword evidence="3" id="KW-1185">Reference proteome</keyword>
<evidence type="ECO:0000313" key="2">
    <source>
        <dbReference type="EMBL" id="MDI1491591.1"/>
    </source>
</evidence>
<feature type="compositionally biased region" description="Acidic residues" evidence="1">
    <location>
        <begin position="310"/>
        <end position="324"/>
    </location>
</feature>
<organism evidence="2 3">
    <name type="scientific">Ramalina farinacea</name>
    <dbReference type="NCBI Taxonomy" id="258253"/>
    <lineage>
        <taxon>Eukaryota</taxon>
        <taxon>Fungi</taxon>
        <taxon>Dikarya</taxon>
        <taxon>Ascomycota</taxon>
        <taxon>Pezizomycotina</taxon>
        <taxon>Lecanoromycetes</taxon>
        <taxon>OSLEUM clade</taxon>
        <taxon>Lecanoromycetidae</taxon>
        <taxon>Lecanorales</taxon>
        <taxon>Lecanorineae</taxon>
        <taxon>Ramalinaceae</taxon>
        <taxon>Ramalina</taxon>
    </lineage>
</organism>
<evidence type="ECO:0000256" key="1">
    <source>
        <dbReference type="SAM" id="MobiDB-lite"/>
    </source>
</evidence>
<dbReference type="Proteomes" id="UP001161017">
    <property type="component" value="Unassembled WGS sequence"/>
</dbReference>
<feature type="compositionally biased region" description="Low complexity" evidence="1">
    <location>
        <begin position="51"/>
        <end position="63"/>
    </location>
</feature>
<name>A0AA43QUQ6_9LECA</name>
<accession>A0AA43QUQ6</accession>
<dbReference type="AlphaFoldDB" id="A0AA43QUQ6"/>
<sequence length="571" mass="64361">MFKHPQDRRNPQSSPTDPSEHGEHRFNPRSSSLPRFPTAIPRPLNLNRGIQPTQPLYAAAATTPPYPSPTTPLSTSSRSLTPPNAHPLGPPTLLGIPRPLRERIYAHLLLRRRRRGTPPIPYTTSTFPLGLLLAGSELLMRECRDFAIVNNTFNIVLNGGGMHPGYVFRPTAVSPRHPPEGWIRRMCVHMHVDLNGLFVYPGAAVLAAEETEGGKIPGVVVGCKQLVRAMRHNGMPSLEVVDLWVVEVIPERRRIFPTCGINERDVRARYRALVEILLGDVKKEVVVRWRGVECVYVPEMGERVWRGGEGWDDEGEESSGEESGVEYSGGRGRRQGSEQARVRAREGGGWERAEDYDILSTEMVMEVGKRERGRRFVDVSAVGMGEGEGYGARELFGVMMRVDQLPAGVVEGEEVEEEEEEEEGQGGVAVPEKGKRKGLMGIVSQSRLALRLSAGEKEKEKEKTKEEEKAIKEAERLQEKLEKEQEKEAKEQEKGAKERQKEKEKLEREREKQRAKAKKEQDKSEKKAEKRRSEGSKGVETQEQKEGLKDRIKWFGPKKDGDEKEPRNSTW</sequence>
<feature type="compositionally biased region" description="Basic and acidic residues" evidence="1">
    <location>
        <begin position="454"/>
        <end position="571"/>
    </location>
</feature>
<feature type="compositionally biased region" description="Low complexity" evidence="1">
    <location>
        <begin position="71"/>
        <end position="83"/>
    </location>
</feature>
<feature type="compositionally biased region" description="Basic and acidic residues" evidence="1">
    <location>
        <begin position="1"/>
        <end position="10"/>
    </location>
</feature>